<dbReference type="EMBL" id="PQFF01000197">
    <property type="protein sequence ID" value="RHZ75649.1"/>
    <property type="molecule type" value="Genomic_DNA"/>
</dbReference>
<sequence>MNNSIFIQSKFDEIYAKIQQKLKEKNSGIVEINFPVGELSNLRLCEDIHNIFNIEIIRDNLFIKCDGGEKEKIHTRLEISFENQNQYWWTSSNTICIVKNNQYRPSVGVWFQFPTRPQKRMPIIYSCPPPNIWIEVFYNNDNDRSYVFNKINFLQQNTTGIEFVAISLSFELDPFHSKPETEMIVHATSQLTQPIKAPYVCHWDLNHNEIWYKMDWNQFIILRCGLTINFDIVLKEL</sequence>
<evidence type="ECO:0000313" key="2">
    <source>
        <dbReference type="Proteomes" id="UP000266861"/>
    </source>
</evidence>
<organism evidence="1 2">
    <name type="scientific">Diversispora epigaea</name>
    <dbReference type="NCBI Taxonomy" id="1348612"/>
    <lineage>
        <taxon>Eukaryota</taxon>
        <taxon>Fungi</taxon>
        <taxon>Fungi incertae sedis</taxon>
        <taxon>Mucoromycota</taxon>
        <taxon>Glomeromycotina</taxon>
        <taxon>Glomeromycetes</taxon>
        <taxon>Diversisporales</taxon>
        <taxon>Diversisporaceae</taxon>
        <taxon>Diversispora</taxon>
    </lineage>
</organism>
<dbReference type="OrthoDB" id="2381952at2759"/>
<comment type="caution">
    <text evidence="1">The sequence shown here is derived from an EMBL/GenBank/DDBJ whole genome shotgun (WGS) entry which is preliminary data.</text>
</comment>
<gene>
    <name evidence="1" type="ORF">Glove_212g66</name>
</gene>
<reference evidence="1 2" key="1">
    <citation type="submission" date="2018-08" db="EMBL/GenBank/DDBJ databases">
        <title>Genome and evolution of the arbuscular mycorrhizal fungus Diversispora epigaea (formerly Glomus versiforme) and its bacterial endosymbionts.</title>
        <authorList>
            <person name="Sun X."/>
            <person name="Fei Z."/>
            <person name="Harrison M."/>
        </authorList>
    </citation>
    <scope>NUCLEOTIDE SEQUENCE [LARGE SCALE GENOMIC DNA]</scope>
    <source>
        <strain evidence="1 2">IT104</strain>
    </source>
</reference>
<dbReference type="Proteomes" id="UP000266861">
    <property type="component" value="Unassembled WGS sequence"/>
</dbReference>
<accession>A0A397II58</accession>
<proteinExistence type="predicted"/>
<keyword evidence="2" id="KW-1185">Reference proteome</keyword>
<evidence type="ECO:0000313" key="1">
    <source>
        <dbReference type="EMBL" id="RHZ75649.1"/>
    </source>
</evidence>
<protein>
    <submittedName>
        <fullName evidence="1">Uncharacterized protein</fullName>
    </submittedName>
</protein>
<dbReference type="AlphaFoldDB" id="A0A397II58"/>
<name>A0A397II58_9GLOM</name>